<keyword evidence="4" id="KW-0503">Monooxygenase</keyword>
<name>A0ABS9TEF4_9PSEU</name>
<evidence type="ECO:0000256" key="3">
    <source>
        <dbReference type="ARBA" id="ARBA00023002"/>
    </source>
</evidence>
<dbReference type="PANTHER" id="PTHR42847">
    <property type="entry name" value="ALKANESULFONATE MONOOXYGENASE"/>
    <property type="match status" value="1"/>
</dbReference>
<keyword evidence="1" id="KW-0285">Flavoprotein</keyword>
<keyword evidence="2" id="KW-0288">FMN</keyword>
<evidence type="ECO:0000313" key="7">
    <source>
        <dbReference type="Proteomes" id="UP001299970"/>
    </source>
</evidence>
<accession>A0ABS9TEF4</accession>
<keyword evidence="7" id="KW-1185">Reference proteome</keyword>
<dbReference type="InterPro" id="IPR050172">
    <property type="entry name" value="SsuD_RutA_monooxygenase"/>
</dbReference>
<proteinExistence type="predicted"/>
<dbReference type="Proteomes" id="UP001299970">
    <property type="component" value="Unassembled WGS sequence"/>
</dbReference>
<organism evidence="6 7">
    <name type="scientific">Pseudonocardia alaniniphila</name>
    <dbReference type="NCBI Taxonomy" id="75291"/>
    <lineage>
        <taxon>Bacteria</taxon>
        <taxon>Bacillati</taxon>
        <taxon>Actinomycetota</taxon>
        <taxon>Actinomycetes</taxon>
        <taxon>Pseudonocardiales</taxon>
        <taxon>Pseudonocardiaceae</taxon>
        <taxon>Pseudonocardia</taxon>
    </lineage>
</organism>
<comment type="caution">
    <text evidence="6">The sequence shown here is derived from an EMBL/GenBank/DDBJ whole genome shotgun (WGS) entry which is preliminary data.</text>
</comment>
<evidence type="ECO:0000256" key="2">
    <source>
        <dbReference type="ARBA" id="ARBA00022643"/>
    </source>
</evidence>
<evidence type="ECO:0000313" key="6">
    <source>
        <dbReference type="EMBL" id="MCH6166783.1"/>
    </source>
</evidence>
<evidence type="ECO:0000259" key="5">
    <source>
        <dbReference type="Pfam" id="PF00296"/>
    </source>
</evidence>
<gene>
    <name evidence="6" type="ORF">MMF94_13930</name>
</gene>
<dbReference type="InterPro" id="IPR011251">
    <property type="entry name" value="Luciferase-like_dom"/>
</dbReference>
<keyword evidence="3" id="KW-0560">Oxidoreductase</keyword>
<reference evidence="6 7" key="1">
    <citation type="submission" date="2022-03" db="EMBL/GenBank/DDBJ databases">
        <title>Pseudonocardia alaer sp. nov., a novel actinomycete isolated from reed forest soil.</title>
        <authorList>
            <person name="Wang L."/>
        </authorList>
    </citation>
    <scope>NUCLEOTIDE SEQUENCE [LARGE SCALE GENOMIC DNA]</scope>
    <source>
        <strain evidence="6 7">Y-16303</strain>
    </source>
</reference>
<dbReference type="Gene3D" id="3.20.20.30">
    <property type="entry name" value="Luciferase-like domain"/>
    <property type="match status" value="1"/>
</dbReference>
<sequence>MKIGLGLPNQVRNVRPDTISLWAAKAEEAGFSTLGTVGRYAYPGVSDTVTLAAAAGATSTIGLFSHVMLAPVWPGELLAKELAGIDGVSGHRLTLGLGIGGRPDDFVVDGYGMSGRGKRFDRDLEIYRSVWNGDPVGGGVNPAVPTGTRQIPLLFGGFSPAALGRMARIGEGYVGASMPASMVAPSFEAARAAWTEAGRPGQPRIVAIGYFALGAEDQGRANVKDYYSFLGEEMSNGSAAGVSGSPEAVREAVKEYEDLGADEFILIGTTDDIDEVSRAAEIVF</sequence>
<dbReference type="InterPro" id="IPR036661">
    <property type="entry name" value="Luciferase-like_sf"/>
</dbReference>
<dbReference type="RefSeq" id="WP_241036819.1">
    <property type="nucleotide sequence ID" value="NZ_BAAAJF010000036.1"/>
</dbReference>
<dbReference type="SUPFAM" id="SSF51679">
    <property type="entry name" value="Bacterial luciferase-like"/>
    <property type="match status" value="1"/>
</dbReference>
<dbReference type="EMBL" id="JAKXMK010000011">
    <property type="protein sequence ID" value="MCH6166783.1"/>
    <property type="molecule type" value="Genomic_DNA"/>
</dbReference>
<evidence type="ECO:0000256" key="1">
    <source>
        <dbReference type="ARBA" id="ARBA00022630"/>
    </source>
</evidence>
<feature type="domain" description="Luciferase-like" evidence="5">
    <location>
        <begin position="15"/>
        <end position="218"/>
    </location>
</feature>
<dbReference type="PANTHER" id="PTHR42847:SF4">
    <property type="entry name" value="ALKANESULFONATE MONOOXYGENASE-RELATED"/>
    <property type="match status" value="1"/>
</dbReference>
<protein>
    <submittedName>
        <fullName evidence="6">LLM class flavin-dependent oxidoreductase</fullName>
    </submittedName>
</protein>
<dbReference type="Pfam" id="PF00296">
    <property type="entry name" value="Bac_luciferase"/>
    <property type="match status" value="1"/>
</dbReference>
<evidence type="ECO:0000256" key="4">
    <source>
        <dbReference type="ARBA" id="ARBA00023033"/>
    </source>
</evidence>